<accession>A0A8X6STH1</accession>
<name>A0A8X6STH1_TRICX</name>
<dbReference type="Proteomes" id="UP000887159">
    <property type="component" value="Unassembled WGS sequence"/>
</dbReference>
<dbReference type="AlphaFoldDB" id="A0A8X6STH1"/>
<keyword evidence="2" id="KW-1185">Reference proteome</keyword>
<organism evidence="1 2">
    <name type="scientific">Trichonephila clavipes</name>
    <name type="common">Golden silk orbweaver</name>
    <name type="synonym">Nephila clavipes</name>
    <dbReference type="NCBI Taxonomy" id="2585209"/>
    <lineage>
        <taxon>Eukaryota</taxon>
        <taxon>Metazoa</taxon>
        <taxon>Ecdysozoa</taxon>
        <taxon>Arthropoda</taxon>
        <taxon>Chelicerata</taxon>
        <taxon>Arachnida</taxon>
        <taxon>Araneae</taxon>
        <taxon>Araneomorphae</taxon>
        <taxon>Entelegynae</taxon>
        <taxon>Araneoidea</taxon>
        <taxon>Nephilidae</taxon>
        <taxon>Trichonephila</taxon>
    </lineage>
</organism>
<dbReference type="EMBL" id="BMAU01021353">
    <property type="protein sequence ID" value="GFY19709.1"/>
    <property type="molecule type" value="Genomic_DNA"/>
</dbReference>
<sequence length="111" mass="12693">MREVAKRMWGLGTVVGLKKSGSIQIFHFSWKCCIEYQPLRTRTQEDFCSLHQVQDSASLSRSHLGLLWTFEGGLFFLSPPGIGFLKGQWSFGARLTPSDRLRISHNNNDNY</sequence>
<proteinExistence type="predicted"/>
<comment type="caution">
    <text evidence="1">The sequence shown here is derived from an EMBL/GenBank/DDBJ whole genome shotgun (WGS) entry which is preliminary data.</text>
</comment>
<evidence type="ECO:0000313" key="1">
    <source>
        <dbReference type="EMBL" id="GFY19709.1"/>
    </source>
</evidence>
<reference evidence="1" key="1">
    <citation type="submission" date="2020-08" db="EMBL/GenBank/DDBJ databases">
        <title>Multicomponent nature underlies the extraordinary mechanical properties of spider dragline silk.</title>
        <authorList>
            <person name="Kono N."/>
            <person name="Nakamura H."/>
            <person name="Mori M."/>
            <person name="Yoshida Y."/>
            <person name="Ohtoshi R."/>
            <person name="Malay A.D."/>
            <person name="Moran D.A.P."/>
            <person name="Tomita M."/>
            <person name="Numata K."/>
            <person name="Arakawa K."/>
        </authorList>
    </citation>
    <scope>NUCLEOTIDE SEQUENCE</scope>
</reference>
<gene>
    <name evidence="1" type="ORF">TNCV_4648811</name>
</gene>
<protein>
    <submittedName>
        <fullName evidence="1">Uncharacterized protein</fullName>
    </submittedName>
</protein>
<evidence type="ECO:0000313" key="2">
    <source>
        <dbReference type="Proteomes" id="UP000887159"/>
    </source>
</evidence>